<feature type="region of interest" description="Disordered" evidence="1">
    <location>
        <begin position="1"/>
        <end position="30"/>
    </location>
</feature>
<feature type="compositionally biased region" description="Low complexity" evidence="1">
    <location>
        <begin position="16"/>
        <end position="25"/>
    </location>
</feature>
<organism evidence="2 3">
    <name type="scientific">Parthenolecanium corni</name>
    <dbReference type="NCBI Taxonomy" id="536013"/>
    <lineage>
        <taxon>Eukaryota</taxon>
        <taxon>Metazoa</taxon>
        <taxon>Ecdysozoa</taxon>
        <taxon>Arthropoda</taxon>
        <taxon>Hexapoda</taxon>
        <taxon>Insecta</taxon>
        <taxon>Pterygota</taxon>
        <taxon>Neoptera</taxon>
        <taxon>Paraneoptera</taxon>
        <taxon>Hemiptera</taxon>
        <taxon>Sternorrhyncha</taxon>
        <taxon>Coccoidea</taxon>
        <taxon>Coccidae</taxon>
        <taxon>Parthenolecanium</taxon>
    </lineage>
</organism>
<evidence type="ECO:0000313" key="3">
    <source>
        <dbReference type="Proteomes" id="UP001367676"/>
    </source>
</evidence>
<feature type="region of interest" description="Disordered" evidence="1">
    <location>
        <begin position="160"/>
        <end position="461"/>
    </location>
</feature>
<feature type="compositionally biased region" description="Polar residues" evidence="1">
    <location>
        <begin position="393"/>
        <end position="404"/>
    </location>
</feature>
<sequence>MKPNDDFHRSSHPSDTDQQQTSSSQDESRHRVCLYCVNSEDSESSANSSPSITPFKAANVNRDSQLSSFNFKLNDASQSAYPKDVISRPPSSLKPTANERPSQKPSKVTTTQIAGGSGLKNSSRSAVAQSTVSQPNESHKSSYGTSLNQTVAPAVSKLCSRNSTRSTGTKASSVAQSSKSARTDNSVSHSQTISIGKTNATKESNFHIRQTGSNRQHAISRRPNGLQSLINDPVGTYRQTTNDRPNPQAFSTSFKPSASDRAATHLNTTTSRVDTASTASARFGSSQPPNAEPLTTNGLETTDQPRTKQPYTTVETQRTDSKSTTLPSQSTSRPDFNSKSASQPSEVTRSTTENVEKSKPSVLKTDTTKAPVDTETLTTAASKAPSTKVEFSKLQTGSPGMTNSNDEDATKRLPPTTNDTGASYQTTTKRPMQRCHDSTQSGSTCTPDDELRTSTTQATDRPQDLVDFKSMVPYASQPALFTIRHTRPTFKAPKTAAYSTAQSAAQPAQRSSRFSFKRPTSLSIEDVGVDGSRAYIIRQEQRGKVDWRRKPRFKVKQTTTSRLRYGYWFANCGRERVKAFRGDWSQIPEEMLRNWEVYQNYFRYRLKGKRKRTSSLVRKFIAGKYPQKRTPPVYHRPIRKMSPLLPSKPSPFSREMADSGADASDEESGIATKNILEVDFNVPPPVRGSNVRDLLVRRERLRRRQKETAQQRQAQHGRSAEAYRKPQIEVHSTFTSRLRKSSTLQPCSKPVTPTLWHGSAGEMEDLKQKIALRRQRLKSNWLKQTSEVMKGAEAEEQDARTIRLMAHLMVVGAPLTKRLSVVSSQCENFAPKDARARAGVAKTVAYVGGKKKNGSTANARAAQHLVGPQLPVIPETDWFTSSSQEDASSSAVAAVPNFCRPAASSMPPAPCPNRVAKKKKSFVARKLLSIARWIIPPAIPKQHNLTSTKCRQAA</sequence>
<gene>
    <name evidence="2" type="ORF">V9T40_007119</name>
</gene>
<reference evidence="2 3" key="1">
    <citation type="submission" date="2024-03" db="EMBL/GenBank/DDBJ databases">
        <title>Adaptation during the transition from Ophiocordyceps entomopathogen to insect associate is accompanied by gene loss and intensified selection.</title>
        <authorList>
            <person name="Ward C.M."/>
            <person name="Onetto C.A."/>
            <person name="Borneman A.R."/>
        </authorList>
    </citation>
    <scope>NUCLEOTIDE SEQUENCE [LARGE SCALE GENOMIC DNA]</scope>
    <source>
        <strain evidence="2">AWRI1</strain>
        <tissue evidence="2">Single Adult Female</tissue>
    </source>
</reference>
<dbReference type="EMBL" id="JBBCAQ010000002">
    <property type="protein sequence ID" value="KAK7605261.1"/>
    <property type="molecule type" value="Genomic_DNA"/>
</dbReference>
<comment type="caution">
    <text evidence="2">The sequence shown here is derived from an EMBL/GenBank/DDBJ whole genome shotgun (WGS) entry which is preliminary data.</text>
</comment>
<feature type="compositionally biased region" description="Polar residues" evidence="1">
    <location>
        <begin position="415"/>
        <end position="430"/>
    </location>
</feature>
<proteinExistence type="predicted"/>
<accession>A0AAN9TVS4</accession>
<dbReference type="Proteomes" id="UP001367676">
    <property type="component" value="Unassembled WGS sequence"/>
</dbReference>
<protein>
    <submittedName>
        <fullName evidence="2">Uncharacterized protein</fullName>
    </submittedName>
</protein>
<feature type="compositionally biased region" description="Polar residues" evidence="1">
    <location>
        <begin position="89"/>
        <end position="148"/>
    </location>
</feature>
<feature type="region of interest" description="Disordered" evidence="1">
    <location>
        <begin position="79"/>
        <end position="148"/>
    </location>
</feature>
<feature type="compositionally biased region" description="Polar residues" evidence="1">
    <location>
        <begin position="375"/>
        <end position="385"/>
    </location>
</feature>
<name>A0AAN9TVS4_9HEMI</name>
<feature type="region of interest" description="Disordered" evidence="1">
    <location>
        <begin position="702"/>
        <end position="721"/>
    </location>
</feature>
<dbReference type="AlphaFoldDB" id="A0AAN9TVS4"/>
<feature type="compositionally biased region" description="Low complexity" evidence="1">
    <location>
        <begin position="170"/>
        <end position="180"/>
    </location>
</feature>
<feature type="compositionally biased region" description="Polar residues" evidence="1">
    <location>
        <begin position="265"/>
        <end position="353"/>
    </location>
</feature>
<feature type="region of interest" description="Disordered" evidence="1">
    <location>
        <begin position="631"/>
        <end position="668"/>
    </location>
</feature>
<evidence type="ECO:0000256" key="1">
    <source>
        <dbReference type="SAM" id="MobiDB-lite"/>
    </source>
</evidence>
<keyword evidence="3" id="KW-1185">Reference proteome</keyword>
<feature type="compositionally biased region" description="Polar residues" evidence="1">
    <location>
        <begin position="183"/>
        <end position="217"/>
    </location>
</feature>
<evidence type="ECO:0000313" key="2">
    <source>
        <dbReference type="EMBL" id="KAK7605261.1"/>
    </source>
</evidence>
<feature type="compositionally biased region" description="Polar residues" evidence="1">
    <location>
        <begin position="237"/>
        <end position="256"/>
    </location>
</feature>
<feature type="compositionally biased region" description="Low complexity" evidence="1">
    <location>
        <begin position="642"/>
        <end position="653"/>
    </location>
</feature>
<feature type="compositionally biased region" description="Basic and acidic residues" evidence="1">
    <location>
        <begin position="1"/>
        <end position="15"/>
    </location>
</feature>
<feature type="compositionally biased region" description="Polar residues" evidence="1">
    <location>
        <begin position="160"/>
        <end position="169"/>
    </location>
</feature>